<dbReference type="OrthoDB" id="1668230at2759"/>
<dbReference type="InterPro" id="IPR011989">
    <property type="entry name" value="ARM-like"/>
</dbReference>
<dbReference type="Gene3D" id="1.25.10.10">
    <property type="entry name" value="Leucine-rich Repeat Variant"/>
    <property type="match status" value="1"/>
</dbReference>
<gene>
    <name evidence="1" type="ORF">BS47DRAFT_1446891</name>
</gene>
<protein>
    <submittedName>
        <fullName evidence="1">Uncharacterized protein</fullName>
    </submittedName>
</protein>
<comment type="caution">
    <text evidence="1">The sequence shown here is derived from an EMBL/GenBank/DDBJ whole genome shotgun (WGS) entry which is preliminary data.</text>
</comment>
<name>A0A9P6DZC3_9AGAM</name>
<evidence type="ECO:0000313" key="2">
    <source>
        <dbReference type="Proteomes" id="UP000886523"/>
    </source>
</evidence>
<dbReference type="EMBL" id="MU128912">
    <property type="protein sequence ID" value="KAF9520386.1"/>
    <property type="molecule type" value="Genomic_DNA"/>
</dbReference>
<keyword evidence="2" id="KW-1185">Reference proteome</keyword>
<sequence>MELLSSSLSDDIAAGSAWCLTRICRSTEVALGLIKQGIIKVLMERGIINAKPMTSQQSAWCLGTLIQTDAIADTMAAQGLVPVAVDHLRRVRSQNATGGDISAATYLIARLARSIKLSRALAKVGVIPPLVHALQTSEDPQVLDWSARAIGCLMRPSSNDMSKLLLEAGAAAGLARLPRVLADHEIEPLGSFAFAIQVCLLLTWGSGTRKAL</sequence>
<proteinExistence type="predicted"/>
<dbReference type="InterPro" id="IPR016024">
    <property type="entry name" value="ARM-type_fold"/>
</dbReference>
<dbReference type="SUPFAM" id="SSF48371">
    <property type="entry name" value="ARM repeat"/>
    <property type="match status" value="1"/>
</dbReference>
<dbReference type="AlphaFoldDB" id="A0A9P6DZC3"/>
<accession>A0A9P6DZC3</accession>
<organism evidence="1 2">
    <name type="scientific">Hydnum rufescens UP504</name>
    <dbReference type="NCBI Taxonomy" id="1448309"/>
    <lineage>
        <taxon>Eukaryota</taxon>
        <taxon>Fungi</taxon>
        <taxon>Dikarya</taxon>
        <taxon>Basidiomycota</taxon>
        <taxon>Agaricomycotina</taxon>
        <taxon>Agaricomycetes</taxon>
        <taxon>Cantharellales</taxon>
        <taxon>Hydnaceae</taxon>
        <taxon>Hydnum</taxon>
    </lineage>
</organism>
<dbReference type="Proteomes" id="UP000886523">
    <property type="component" value="Unassembled WGS sequence"/>
</dbReference>
<reference evidence="1" key="1">
    <citation type="journal article" date="2020" name="Nat. Commun.">
        <title>Large-scale genome sequencing of mycorrhizal fungi provides insights into the early evolution of symbiotic traits.</title>
        <authorList>
            <person name="Miyauchi S."/>
            <person name="Kiss E."/>
            <person name="Kuo A."/>
            <person name="Drula E."/>
            <person name="Kohler A."/>
            <person name="Sanchez-Garcia M."/>
            <person name="Morin E."/>
            <person name="Andreopoulos B."/>
            <person name="Barry K.W."/>
            <person name="Bonito G."/>
            <person name="Buee M."/>
            <person name="Carver A."/>
            <person name="Chen C."/>
            <person name="Cichocki N."/>
            <person name="Clum A."/>
            <person name="Culley D."/>
            <person name="Crous P.W."/>
            <person name="Fauchery L."/>
            <person name="Girlanda M."/>
            <person name="Hayes R.D."/>
            <person name="Keri Z."/>
            <person name="LaButti K."/>
            <person name="Lipzen A."/>
            <person name="Lombard V."/>
            <person name="Magnuson J."/>
            <person name="Maillard F."/>
            <person name="Murat C."/>
            <person name="Nolan M."/>
            <person name="Ohm R.A."/>
            <person name="Pangilinan J."/>
            <person name="Pereira M.F."/>
            <person name="Perotto S."/>
            <person name="Peter M."/>
            <person name="Pfister S."/>
            <person name="Riley R."/>
            <person name="Sitrit Y."/>
            <person name="Stielow J.B."/>
            <person name="Szollosi G."/>
            <person name="Zifcakova L."/>
            <person name="Stursova M."/>
            <person name="Spatafora J.W."/>
            <person name="Tedersoo L."/>
            <person name="Vaario L.M."/>
            <person name="Yamada A."/>
            <person name="Yan M."/>
            <person name="Wang P."/>
            <person name="Xu J."/>
            <person name="Bruns T."/>
            <person name="Baldrian P."/>
            <person name="Vilgalys R."/>
            <person name="Dunand C."/>
            <person name="Henrissat B."/>
            <person name="Grigoriev I.V."/>
            <person name="Hibbett D."/>
            <person name="Nagy L.G."/>
            <person name="Martin F.M."/>
        </authorList>
    </citation>
    <scope>NUCLEOTIDE SEQUENCE</scope>
    <source>
        <strain evidence="1">UP504</strain>
    </source>
</reference>
<evidence type="ECO:0000313" key="1">
    <source>
        <dbReference type="EMBL" id="KAF9520386.1"/>
    </source>
</evidence>